<reference evidence="8 9" key="1">
    <citation type="submission" date="2020-06" db="EMBL/GenBank/DDBJ databases">
        <title>The endosymbiont of the kinetoplastid Bodo saltans is a Paracaedibacter-like alpha-proteobacterium possessing a putative toxin-antitoxin system.</title>
        <authorList>
            <person name="Midha S."/>
            <person name="Rigden D.J."/>
            <person name="Siozios S."/>
            <person name="Hurst G.D.D."/>
            <person name="Jackson A.P."/>
        </authorList>
    </citation>
    <scope>NUCLEOTIDE SEQUENCE [LARGE SCALE GENOMIC DNA]</scope>
    <source>
        <strain evidence="8">Lake Konstanz</strain>
    </source>
</reference>
<gene>
    <name evidence="6 8" type="primary">ruvA</name>
    <name evidence="8" type="ORF">CPBP_00801</name>
</gene>
<evidence type="ECO:0000256" key="1">
    <source>
        <dbReference type="ARBA" id="ARBA00022490"/>
    </source>
</evidence>
<keyword evidence="4 6" id="KW-0233">DNA recombination</keyword>
<dbReference type="Proteomes" id="UP000594001">
    <property type="component" value="Chromosome"/>
</dbReference>
<dbReference type="KEGG" id="pbal:CPBP_00801"/>
<name>A0A7L9RTV9_9PROT</name>
<dbReference type="InterPro" id="IPR003583">
    <property type="entry name" value="Hlx-hairpin-Hlx_DNA-bd_motif"/>
</dbReference>
<dbReference type="Pfam" id="PF01330">
    <property type="entry name" value="RuvA_N"/>
    <property type="match status" value="1"/>
</dbReference>
<dbReference type="AlphaFoldDB" id="A0A7L9RTV9"/>
<comment type="caution">
    <text evidence="6">Lacks conserved residue(s) required for the propagation of feature annotation.</text>
</comment>
<feature type="domain" description="Helix-hairpin-helix DNA-binding motif class 1" evidence="7">
    <location>
        <begin position="72"/>
        <end position="91"/>
    </location>
</feature>
<dbReference type="InterPro" id="IPR036267">
    <property type="entry name" value="RuvA_C_sf"/>
</dbReference>
<organism evidence="8 9">
    <name type="scientific">Candidatus Bodocaedibacter vickermanii</name>
    <dbReference type="NCBI Taxonomy" id="2741701"/>
    <lineage>
        <taxon>Bacteria</taxon>
        <taxon>Pseudomonadati</taxon>
        <taxon>Pseudomonadota</taxon>
        <taxon>Alphaproteobacteria</taxon>
        <taxon>Holosporales</taxon>
        <taxon>Candidatus Paracaedibacteraceae</taxon>
        <taxon>Candidatus Bodocaedibacter</taxon>
    </lineage>
</organism>
<protein>
    <recommendedName>
        <fullName evidence="6">Holliday junction branch migration complex subunit RuvA</fullName>
    </recommendedName>
</protein>
<keyword evidence="5 6" id="KW-0234">DNA repair</keyword>
<dbReference type="GO" id="GO:0005524">
    <property type="term" value="F:ATP binding"/>
    <property type="evidence" value="ECO:0007669"/>
    <property type="project" value="InterPro"/>
</dbReference>
<keyword evidence="8" id="KW-0378">Hydrolase</keyword>
<dbReference type="RefSeq" id="WP_350331579.1">
    <property type="nucleotide sequence ID" value="NZ_CP054719.1"/>
</dbReference>
<dbReference type="Gene3D" id="1.10.8.10">
    <property type="entry name" value="DNA helicase RuvA subunit, C-terminal domain"/>
    <property type="match status" value="1"/>
</dbReference>
<keyword evidence="8" id="KW-0347">Helicase</keyword>
<evidence type="ECO:0000313" key="8">
    <source>
        <dbReference type="EMBL" id="QOL20024.1"/>
    </source>
</evidence>
<evidence type="ECO:0000313" key="9">
    <source>
        <dbReference type="Proteomes" id="UP000594001"/>
    </source>
</evidence>
<dbReference type="SUPFAM" id="SSF46929">
    <property type="entry name" value="DNA helicase RuvA subunit, C-terminal domain"/>
    <property type="match status" value="1"/>
</dbReference>
<dbReference type="GO" id="GO:0009379">
    <property type="term" value="C:Holliday junction helicase complex"/>
    <property type="evidence" value="ECO:0007669"/>
    <property type="project" value="InterPro"/>
</dbReference>
<dbReference type="NCBIfam" id="TIGR00084">
    <property type="entry name" value="ruvA"/>
    <property type="match status" value="1"/>
</dbReference>
<proteinExistence type="inferred from homology"/>
<evidence type="ECO:0000256" key="2">
    <source>
        <dbReference type="ARBA" id="ARBA00022763"/>
    </source>
</evidence>
<dbReference type="GO" id="GO:0006281">
    <property type="term" value="P:DNA repair"/>
    <property type="evidence" value="ECO:0007669"/>
    <property type="project" value="UniProtKB-UniRule"/>
</dbReference>
<dbReference type="CDD" id="cd14332">
    <property type="entry name" value="UBA_RuvA_C"/>
    <property type="match status" value="1"/>
</dbReference>
<keyword evidence="9" id="KW-1185">Reference proteome</keyword>
<comment type="similarity">
    <text evidence="6">Belongs to the RuvA family.</text>
</comment>
<evidence type="ECO:0000256" key="6">
    <source>
        <dbReference type="HAMAP-Rule" id="MF_00031"/>
    </source>
</evidence>
<keyword evidence="2 6" id="KW-0227">DNA damage</keyword>
<dbReference type="GO" id="GO:0005737">
    <property type="term" value="C:cytoplasm"/>
    <property type="evidence" value="ECO:0007669"/>
    <property type="project" value="UniProtKB-SubCell"/>
</dbReference>
<keyword evidence="3 6" id="KW-0238">DNA-binding</keyword>
<dbReference type="GO" id="GO:0048476">
    <property type="term" value="C:Holliday junction resolvase complex"/>
    <property type="evidence" value="ECO:0007669"/>
    <property type="project" value="UniProtKB-UniRule"/>
</dbReference>
<comment type="subunit">
    <text evidence="6">Homotetramer. Forms an RuvA(8)-RuvB(12)-Holliday junction (HJ) complex. HJ DNA is sandwiched between 2 RuvA tetramers; dsDNA enters through RuvA and exits via RuvB. An RuvB hexamer assembles on each DNA strand where it exits the tetramer. Each RuvB hexamer is contacted by two RuvA subunits (via domain III) on 2 adjacent RuvB subunits; this complex drives branch migration. In the full resolvosome a probable DNA-RuvA(4)-RuvB(12)-RuvC(2) complex forms which resolves the HJ.</text>
</comment>
<evidence type="ECO:0000256" key="3">
    <source>
        <dbReference type="ARBA" id="ARBA00023125"/>
    </source>
</evidence>
<dbReference type="InterPro" id="IPR013849">
    <property type="entry name" value="DNA_helicase_Holl-junc_RuvA_I"/>
</dbReference>
<dbReference type="SMART" id="SM00278">
    <property type="entry name" value="HhH1"/>
    <property type="match status" value="2"/>
</dbReference>
<dbReference type="Pfam" id="PF07499">
    <property type="entry name" value="RuvA_C"/>
    <property type="match status" value="1"/>
</dbReference>
<dbReference type="HAMAP" id="MF_00031">
    <property type="entry name" value="DNA_HJ_migration_RuvA"/>
    <property type="match status" value="1"/>
</dbReference>
<dbReference type="Gene3D" id="1.10.150.20">
    <property type="entry name" value="5' to 3' exonuclease, C-terminal subdomain"/>
    <property type="match status" value="1"/>
</dbReference>
<dbReference type="InterPro" id="IPR012340">
    <property type="entry name" value="NA-bd_OB-fold"/>
</dbReference>
<dbReference type="GO" id="GO:0016787">
    <property type="term" value="F:hydrolase activity"/>
    <property type="evidence" value="ECO:0007669"/>
    <property type="project" value="UniProtKB-KW"/>
</dbReference>
<keyword evidence="8" id="KW-0547">Nucleotide-binding</keyword>
<evidence type="ECO:0000259" key="7">
    <source>
        <dbReference type="SMART" id="SM00278"/>
    </source>
</evidence>
<dbReference type="Pfam" id="PF14520">
    <property type="entry name" value="HHH_5"/>
    <property type="match status" value="1"/>
</dbReference>
<sequence length="200" mass="21796">MIGKLTGIVEHILDDSIILNVNGVGYLTTVPAYILHQSKIGDQISLFIETLIRPEMITLYGFKEFNEKTLFQKLMSVQGIGGRSAAAILSIMTPDQILESIIAQDAAAFKRADGIGPKVATRILVELKDYASKQDIVISHPNITSNSTLSVDDALSTLLQLGYKRYEAQQALQKIVATMPDATTETLVPAALKLLARNIL</sequence>
<evidence type="ECO:0000256" key="4">
    <source>
        <dbReference type="ARBA" id="ARBA00023172"/>
    </source>
</evidence>
<comment type="function">
    <text evidence="6">The RuvA-RuvB-RuvC complex processes Holliday junction (HJ) DNA during genetic recombination and DNA repair, while the RuvA-RuvB complex plays an important role in the rescue of blocked DNA replication forks via replication fork reversal (RFR). RuvA specifically binds to HJ cruciform DNA, conferring on it an open structure. The RuvB hexamer acts as an ATP-dependent pump, pulling dsDNA into and through the RuvAB complex. HJ branch migration allows RuvC to scan DNA until it finds its consensus sequence, where it cleaves and resolves the cruciform DNA.</text>
</comment>
<dbReference type="InterPro" id="IPR011114">
    <property type="entry name" value="RuvA_C"/>
</dbReference>
<dbReference type="GO" id="GO:0000400">
    <property type="term" value="F:four-way junction DNA binding"/>
    <property type="evidence" value="ECO:0007669"/>
    <property type="project" value="UniProtKB-UniRule"/>
</dbReference>
<evidence type="ECO:0000256" key="5">
    <source>
        <dbReference type="ARBA" id="ARBA00023204"/>
    </source>
</evidence>
<accession>A0A7L9RTV9</accession>
<dbReference type="GO" id="GO:0006310">
    <property type="term" value="P:DNA recombination"/>
    <property type="evidence" value="ECO:0007669"/>
    <property type="project" value="UniProtKB-UniRule"/>
</dbReference>
<comment type="subcellular location">
    <subcellularLocation>
        <location evidence="6">Cytoplasm</location>
    </subcellularLocation>
</comment>
<dbReference type="EMBL" id="CP054719">
    <property type="protein sequence ID" value="QOL20024.1"/>
    <property type="molecule type" value="Genomic_DNA"/>
</dbReference>
<comment type="domain">
    <text evidence="6">Has three domains with a flexible linker between the domains II and III and assumes an 'L' shape. Domain III is highly mobile and contacts RuvB.</text>
</comment>
<feature type="domain" description="Helix-hairpin-helix DNA-binding motif class 1" evidence="7">
    <location>
        <begin position="107"/>
        <end position="126"/>
    </location>
</feature>
<dbReference type="GO" id="GO:0009378">
    <property type="term" value="F:four-way junction helicase activity"/>
    <property type="evidence" value="ECO:0007669"/>
    <property type="project" value="InterPro"/>
</dbReference>
<keyword evidence="1 6" id="KW-0963">Cytoplasm</keyword>
<dbReference type="SUPFAM" id="SSF47781">
    <property type="entry name" value="RuvA domain 2-like"/>
    <property type="match status" value="1"/>
</dbReference>
<dbReference type="Gene3D" id="2.40.50.140">
    <property type="entry name" value="Nucleic acid-binding proteins"/>
    <property type="match status" value="1"/>
</dbReference>
<dbReference type="SUPFAM" id="SSF50249">
    <property type="entry name" value="Nucleic acid-binding proteins"/>
    <property type="match status" value="1"/>
</dbReference>
<keyword evidence="8" id="KW-0067">ATP-binding</keyword>
<feature type="region of interest" description="Domain III" evidence="6">
    <location>
        <begin position="146"/>
        <end position="200"/>
    </location>
</feature>
<dbReference type="InterPro" id="IPR010994">
    <property type="entry name" value="RuvA_2-like"/>
</dbReference>
<dbReference type="InterPro" id="IPR000085">
    <property type="entry name" value="RuvA"/>
</dbReference>